<dbReference type="PANTHER" id="PTHR35871:SF1">
    <property type="entry name" value="CXC1-LIKE CYSTEINE CLUSTER ASSOCIATED WITH KDZ TRANSPOSASES DOMAIN-CONTAINING PROTEIN"/>
    <property type="match status" value="1"/>
</dbReference>
<dbReference type="AlphaFoldDB" id="A0A8H7H2W6"/>
<organism evidence="2 3">
    <name type="scientific">Rhizoctonia solani</name>
    <dbReference type="NCBI Taxonomy" id="456999"/>
    <lineage>
        <taxon>Eukaryota</taxon>
        <taxon>Fungi</taxon>
        <taxon>Dikarya</taxon>
        <taxon>Basidiomycota</taxon>
        <taxon>Agaricomycotina</taxon>
        <taxon>Agaricomycetes</taxon>
        <taxon>Cantharellales</taxon>
        <taxon>Ceratobasidiaceae</taxon>
        <taxon>Rhizoctonia</taxon>
    </lineage>
</organism>
<evidence type="ECO:0000313" key="3">
    <source>
        <dbReference type="Proteomes" id="UP000650582"/>
    </source>
</evidence>
<dbReference type="InterPro" id="IPR036397">
    <property type="entry name" value="RNaseH_sf"/>
</dbReference>
<protein>
    <recommendedName>
        <fullName evidence="4">DDE-1 domain-containing protein</fullName>
    </recommendedName>
</protein>
<accession>A0A8H7H2W6</accession>
<feature type="region of interest" description="Disordered" evidence="1">
    <location>
        <begin position="199"/>
        <end position="277"/>
    </location>
</feature>
<dbReference type="GO" id="GO:0003676">
    <property type="term" value="F:nucleic acid binding"/>
    <property type="evidence" value="ECO:0007669"/>
    <property type="project" value="InterPro"/>
</dbReference>
<gene>
    <name evidence="2" type="ORF">RHS04_07785</name>
</gene>
<comment type="caution">
    <text evidence="2">The sequence shown here is derived from an EMBL/GenBank/DDBJ whole genome shotgun (WGS) entry which is preliminary data.</text>
</comment>
<sequence length="833" mass="93180">MRLKKRSKAAKDRERLKRRRIDPCNTASDGSQYAPSSRESTDNSSDAATGDEVRSQHPKLELDRDTLCGLWELESDDVSESDGEMMLRMDDLFDENDWDPDVVPDLYPIFTEPQVKLFKSAEKALRAPVYTRKSQTTSWRWQVAAEEQAKEAETYGDIRSFFQVKKKDKPLERQTIVPADTPPGTQDDTKHIPAISYSITISDDPESPSGEQREAPTASRLSPRISSPLELASGSQNPPDWRYRSPKTLSPSLSSCPLSPLSQSPSPQPNPSKLPKQLPFENELNILALDRGPDSPTSPTLPHKDSPDVNNAPTPETPPPPSARKPEAHKTLAPLQANSPDSSVEVCLKELRKTLTSLKKQLDSEMRRGKTKIDPQDPVDIQVLFDYCILAEQLVREGLRNPEMSASLQIARTKVLTINKDGDVISKGAWYARTLRSKAKHVQDFGQLPPRKQGKGGAHVLLLDNPLVMKAVNTFVDKCAVGKKTGRLVLSDEEIKAQRELPKNAQLKTFDARKIIYPGKNHAAYWDMPQLIAQIKDAIKIFEVKFPGAQMLLFVDQSSAHNAYAADALNAWKMNVTPGGKQPIMHNTIIPSNNPNPMLCGQPQAMTFPATHPEYPNQPKGMEQILREQGLWELLVAAAGGKQVVGCCKICKATTAQQEKILNNAQMLLNENPKLFGSIDNALEITQDELLELDDYSNNNQLCCMEKCLSTEPNFRAEKPLLQLVVEEAGHLCVLLPKFHCKLNPIEMYWGYAKQKFWGQCNSSFSLAKDLVPKCLDACPVQTIRQFFQKAWRYMDAYRKGLTGVMAKHAVKKFTLHQKISKQIMMEVAMLVG</sequence>
<dbReference type="PANTHER" id="PTHR35871">
    <property type="entry name" value="EXPRESSED PROTEIN"/>
    <property type="match status" value="1"/>
</dbReference>
<feature type="compositionally biased region" description="Basic and acidic residues" evidence="1">
    <location>
        <begin position="51"/>
        <end position="61"/>
    </location>
</feature>
<feature type="region of interest" description="Disordered" evidence="1">
    <location>
        <begin position="1"/>
        <end position="61"/>
    </location>
</feature>
<dbReference type="Proteomes" id="UP000650582">
    <property type="component" value="Unassembled WGS sequence"/>
</dbReference>
<reference evidence="2" key="1">
    <citation type="submission" date="2020-09" db="EMBL/GenBank/DDBJ databases">
        <title>Comparative genome analyses of four rice-infecting Rhizoctonia solani isolates reveal extensive enrichment of homogalacturonan modification genes.</title>
        <authorList>
            <person name="Lee D.-Y."/>
            <person name="Jeon J."/>
            <person name="Kim K.-T."/>
            <person name="Cheong K."/>
            <person name="Song H."/>
            <person name="Choi G."/>
            <person name="Ko J."/>
            <person name="Opiyo S.O."/>
            <person name="Zuo S."/>
            <person name="Madhav S."/>
            <person name="Lee Y.-H."/>
            <person name="Wang G.-L."/>
        </authorList>
    </citation>
    <scope>NUCLEOTIDE SEQUENCE</scope>
    <source>
        <strain evidence="2">AG1-IA YN-7</strain>
    </source>
</reference>
<name>A0A8H7H2W6_9AGAM</name>
<evidence type="ECO:0008006" key="4">
    <source>
        <dbReference type="Google" id="ProtNLM"/>
    </source>
</evidence>
<proteinExistence type="predicted"/>
<dbReference type="Gene3D" id="3.30.420.10">
    <property type="entry name" value="Ribonuclease H-like superfamily/Ribonuclease H"/>
    <property type="match status" value="1"/>
</dbReference>
<feature type="compositionally biased region" description="Low complexity" evidence="1">
    <location>
        <begin position="246"/>
        <end position="265"/>
    </location>
</feature>
<evidence type="ECO:0000256" key="1">
    <source>
        <dbReference type="SAM" id="MobiDB-lite"/>
    </source>
</evidence>
<dbReference type="EMBL" id="JACYCC010000194">
    <property type="protein sequence ID" value="KAF8672536.1"/>
    <property type="molecule type" value="Genomic_DNA"/>
</dbReference>
<evidence type="ECO:0000313" key="2">
    <source>
        <dbReference type="EMBL" id="KAF8672536.1"/>
    </source>
</evidence>
<feature type="region of interest" description="Disordered" evidence="1">
    <location>
        <begin position="289"/>
        <end position="341"/>
    </location>
</feature>
<feature type="compositionally biased region" description="Polar residues" evidence="1">
    <location>
        <begin position="25"/>
        <end position="47"/>
    </location>
</feature>